<dbReference type="GO" id="GO:0022857">
    <property type="term" value="F:transmembrane transporter activity"/>
    <property type="evidence" value="ECO:0007669"/>
    <property type="project" value="InterPro"/>
</dbReference>
<dbReference type="InterPro" id="IPR005828">
    <property type="entry name" value="MFS_sugar_transport-like"/>
</dbReference>
<feature type="transmembrane region" description="Helical" evidence="5">
    <location>
        <begin position="370"/>
        <end position="390"/>
    </location>
</feature>
<proteinExistence type="predicted"/>
<evidence type="ECO:0000256" key="1">
    <source>
        <dbReference type="ARBA" id="ARBA00004141"/>
    </source>
</evidence>
<dbReference type="Gene3D" id="1.20.1250.20">
    <property type="entry name" value="MFS general substrate transporter like domains"/>
    <property type="match status" value="1"/>
</dbReference>
<comment type="subcellular location">
    <subcellularLocation>
        <location evidence="1">Membrane</location>
        <topology evidence="1">Multi-pass membrane protein</topology>
    </subcellularLocation>
</comment>
<name>A0A433SKN6_ELYCH</name>
<dbReference type="InterPro" id="IPR036259">
    <property type="entry name" value="MFS_trans_sf"/>
</dbReference>
<dbReference type="AlphaFoldDB" id="A0A433SKN6"/>
<comment type="caution">
    <text evidence="7">The sequence shown here is derived from an EMBL/GenBank/DDBJ whole genome shotgun (WGS) entry which is preliminary data.</text>
</comment>
<feature type="transmembrane region" description="Helical" evidence="5">
    <location>
        <begin position="435"/>
        <end position="456"/>
    </location>
</feature>
<feature type="transmembrane region" description="Helical" evidence="5">
    <location>
        <begin position="142"/>
        <end position="164"/>
    </location>
</feature>
<organism evidence="7 8">
    <name type="scientific">Elysia chlorotica</name>
    <name type="common">Eastern emerald elysia</name>
    <name type="synonym">Sea slug</name>
    <dbReference type="NCBI Taxonomy" id="188477"/>
    <lineage>
        <taxon>Eukaryota</taxon>
        <taxon>Metazoa</taxon>
        <taxon>Spiralia</taxon>
        <taxon>Lophotrochozoa</taxon>
        <taxon>Mollusca</taxon>
        <taxon>Gastropoda</taxon>
        <taxon>Heterobranchia</taxon>
        <taxon>Euthyneura</taxon>
        <taxon>Panpulmonata</taxon>
        <taxon>Sacoglossa</taxon>
        <taxon>Placobranchoidea</taxon>
        <taxon>Plakobranchidae</taxon>
        <taxon>Elysia</taxon>
    </lineage>
</organism>
<dbReference type="STRING" id="188477.A0A433SKN6"/>
<dbReference type="Proteomes" id="UP000271974">
    <property type="component" value="Unassembled WGS sequence"/>
</dbReference>
<evidence type="ECO:0000256" key="2">
    <source>
        <dbReference type="ARBA" id="ARBA00022692"/>
    </source>
</evidence>
<dbReference type="GO" id="GO:0016020">
    <property type="term" value="C:membrane"/>
    <property type="evidence" value="ECO:0007669"/>
    <property type="project" value="UniProtKB-SubCell"/>
</dbReference>
<dbReference type="SUPFAM" id="SSF103473">
    <property type="entry name" value="MFS general substrate transporter"/>
    <property type="match status" value="1"/>
</dbReference>
<evidence type="ECO:0000256" key="4">
    <source>
        <dbReference type="ARBA" id="ARBA00023136"/>
    </source>
</evidence>
<reference evidence="7 8" key="1">
    <citation type="submission" date="2019-01" db="EMBL/GenBank/DDBJ databases">
        <title>A draft genome assembly of the solar-powered sea slug Elysia chlorotica.</title>
        <authorList>
            <person name="Cai H."/>
            <person name="Li Q."/>
            <person name="Fang X."/>
            <person name="Li J."/>
            <person name="Curtis N.E."/>
            <person name="Altenburger A."/>
            <person name="Shibata T."/>
            <person name="Feng M."/>
            <person name="Maeda T."/>
            <person name="Schwartz J.A."/>
            <person name="Shigenobu S."/>
            <person name="Lundholm N."/>
            <person name="Nishiyama T."/>
            <person name="Yang H."/>
            <person name="Hasebe M."/>
            <person name="Li S."/>
            <person name="Pierce S.K."/>
            <person name="Wang J."/>
        </authorList>
    </citation>
    <scope>NUCLEOTIDE SEQUENCE [LARGE SCALE GENOMIC DNA]</scope>
    <source>
        <strain evidence="7">EC2010</strain>
        <tissue evidence="7">Whole organism of an adult</tissue>
    </source>
</reference>
<feature type="transmembrane region" description="Helical" evidence="5">
    <location>
        <begin position="170"/>
        <end position="191"/>
    </location>
</feature>
<gene>
    <name evidence="7" type="ORF">EGW08_022553</name>
</gene>
<evidence type="ECO:0000256" key="5">
    <source>
        <dbReference type="SAM" id="Phobius"/>
    </source>
</evidence>
<sequence length="556" mass="61177">MTQELTTIEQIYDQIGGLSWFHLIIILLTEFSKLMLGWSMMIMSYAGFINDFECIIPTNGTLYNGQDQAPNSTALNVCSVSGTACEDFRFLGSKRTVISEWHLVCDLRWMKAAIISVQMGGVLVGNTLGGLSGDFFGRRNTLYVAMVLHTFISLIGAYSASWQMFAVTRFFAGLLIGVMLMMDITLLAELLPMRWRHLGPVIPAWPLGVMVFAGVAAVLEDWAQLHIACAVLSALFCLGYFYVPESPRWLATQGRLGESHAVLEKIASMNNRSLPESAMDVIQHIANEEKTRYKGKKYTYKDLFINRATTKLTVIFSLEWMVMSIIFYGLNFGVSSFVGNLYLNIFLMNVIQLPASLATFAVIDRFGRRLSSIIFMVLATVASFGCVAAYLAAPESVRGEVTSALCLTALLLVSASWCTATVWVTDSYPTVIRSLGFGFASMSARAGAILAPFIINLDQFPLFTYILMGVMSLVCVVAISFLTETSDKVMAETVFNVQADSIHSNTAPALNSNSLGENQDVKLMSEENIRKSPADPPINRNSNGIDKDNVPPVAFV</sequence>
<accession>A0A433SKN6</accession>
<feature type="transmembrane region" description="Helical" evidence="5">
    <location>
        <begin position="312"/>
        <end position="330"/>
    </location>
</feature>
<feature type="transmembrane region" description="Helical" evidence="5">
    <location>
        <begin position="342"/>
        <end position="363"/>
    </location>
</feature>
<feature type="transmembrane region" description="Helical" evidence="5">
    <location>
        <begin position="225"/>
        <end position="243"/>
    </location>
</feature>
<dbReference type="InterPro" id="IPR005829">
    <property type="entry name" value="Sugar_transporter_CS"/>
</dbReference>
<keyword evidence="8" id="KW-1185">Reference proteome</keyword>
<dbReference type="PROSITE" id="PS00217">
    <property type="entry name" value="SUGAR_TRANSPORT_2"/>
    <property type="match status" value="1"/>
</dbReference>
<feature type="transmembrane region" description="Helical" evidence="5">
    <location>
        <begin position="462"/>
        <end position="482"/>
    </location>
</feature>
<dbReference type="PROSITE" id="PS50850">
    <property type="entry name" value="MFS"/>
    <property type="match status" value="1"/>
</dbReference>
<keyword evidence="3 5" id="KW-1133">Transmembrane helix</keyword>
<evidence type="ECO:0000313" key="7">
    <source>
        <dbReference type="EMBL" id="RUS69687.1"/>
    </source>
</evidence>
<evidence type="ECO:0000259" key="6">
    <source>
        <dbReference type="PROSITE" id="PS50850"/>
    </source>
</evidence>
<feature type="transmembrane region" description="Helical" evidence="5">
    <location>
        <begin position="198"/>
        <end position="219"/>
    </location>
</feature>
<feature type="transmembrane region" description="Helical" evidence="5">
    <location>
        <begin position="402"/>
        <end position="423"/>
    </location>
</feature>
<feature type="domain" description="Major facilitator superfamily (MFS) profile" evidence="6">
    <location>
        <begin position="25"/>
        <end position="487"/>
    </location>
</feature>
<keyword evidence="4 5" id="KW-0472">Membrane</keyword>
<dbReference type="OrthoDB" id="3936150at2759"/>
<keyword evidence="2 5" id="KW-0812">Transmembrane</keyword>
<feature type="transmembrane region" description="Helical" evidence="5">
    <location>
        <begin position="20"/>
        <end position="38"/>
    </location>
</feature>
<dbReference type="PANTHER" id="PTHR24064">
    <property type="entry name" value="SOLUTE CARRIER FAMILY 22 MEMBER"/>
    <property type="match status" value="1"/>
</dbReference>
<evidence type="ECO:0000256" key="3">
    <source>
        <dbReference type="ARBA" id="ARBA00022989"/>
    </source>
</evidence>
<dbReference type="EMBL" id="RQTK01001605">
    <property type="protein sequence ID" value="RUS69687.1"/>
    <property type="molecule type" value="Genomic_DNA"/>
</dbReference>
<protein>
    <recommendedName>
        <fullName evidence="6">Major facilitator superfamily (MFS) profile domain-containing protein</fullName>
    </recommendedName>
</protein>
<evidence type="ECO:0000313" key="8">
    <source>
        <dbReference type="Proteomes" id="UP000271974"/>
    </source>
</evidence>
<dbReference type="Pfam" id="PF00083">
    <property type="entry name" value="Sugar_tr"/>
    <property type="match status" value="1"/>
</dbReference>
<dbReference type="InterPro" id="IPR020846">
    <property type="entry name" value="MFS_dom"/>
</dbReference>